<reference evidence="7 13" key="2">
    <citation type="submission" date="2015-08" db="EMBL/GenBank/DDBJ databases">
        <title>Draft Genome Sequences of Vibrio parahaemolyticus Strains.</title>
        <authorList>
            <person name="Gonzalez-Escalona N."/>
            <person name="DePaola A."/>
        </authorList>
    </citation>
    <scope>NUCLEOTIDE SEQUENCE [LARGE SCALE GENOMIC DNA]</scope>
    <source>
        <strain evidence="7 13">CFSAN001621</strain>
    </source>
</reference>
<evidence type="ECO:0000259" key="1">
    <source>
        <dbReference type="PROSITE" id="PS50801"/>
    </source>
</evidence>
<reference evidence="8 15" key="4">
    <citation type="submission" date="2018-12" db="EMBL/GenBank/DDBJ databases">
        <title>Genomic insights into the evolutionary origins and pathogenicity of five Vibrio parahaemolyticus strains isolated from the shrimp with acute hepatopancreatic necrosis disease (AHPND).</title>
        <authorList>
            <person name="Yang Q."/>
            <person name="Dong X."/>
            <person name="Xie G."/>
            <person name="Fu S."/>
            <person name="Zou P."/>
            <person name="Sun J."/>
            <person name="Wang Y."/>
            <person name="Huang J."/>
        </authorList>
    </citation>
    <scope>NUCLEOTIDE SEQUENCE [LARGE SCALE GENOMIC DNA]</scope>
    <source>
        <strain evidence="8 15">20160303005-1</strain>
    </source>
</reference>
<dbReference type="OrthoDB" id="9796076at2"/>
<reference evidence="2" key="6">
    <citation type="submission" date="2019-12" db="EMBL/GenBank/DDBJ databases">
        <authorList>
            <consortium name="NCBI Pathogen Detection Project"/>
        </authorList>
    </citation>
    <scope>NUCLEOTIDE SEQUENCE</scope>
    <source>
        <strain evidence="2">1930</strain>
    </source>
</reference>
<evidence type="ECO:0000313" key="14">
    <source>
        <dbReference type="Proteomes" id="UP000321504"/>
    </source>
</evidence>
<dbReference type="EMBL" id="LHQV01000002">
    <property type="protein sequence ID" value="OQK04611.1"/>
    <property type="molecule type" value="Genomic_DNA"/>
</dbReference>
<evidence type="ECO:0000313" key="5">
    <source>
        <dbReference type="EMBL" id="NMU30125.1"/>
    </source>
</evidence>
<reference evidence="4" key="8">
    <citation type="submission" date="2020-09" db="EMBL/GenBank/DDBJ databases">
        <title>Genome sequence of Vibrio parahaemolyticus isolates.</title>
        <authorList>
            <person name="Hammerl J.A."/>
            <person name="Strauch E."/>
        </authorList>
    </citation>
    <scope>NUCLEOTIDE SEQUENCE</scope>
    <source>
        <strain evidence="4">17-VB00146</strain>
    </source>
</reference>
<dbReference type="Proteomes" id="UP000037697">
    <property type="component" value="Unassembled WGS sequence"/>
</dbReference>
<dbReference type="EMBL" id="JABCLB010002834">
    <property type="protein sequence ID" value="NMU87931.1"/>
    <property type="molecule type" value="Genomic_DNA"/>
</dbReference>
<dbReference type="Proteomes" id="UP000856022">
    <property type="component" value="Unassembled WGS sequence"/>
</dbReference>
<dbReference type="Proteomes" id="UP000321504">
    <property type="component" value="Unassembled WGS sequence"/>
</dbReference>
<dbReference type="InterPro" id="IPR036513">
    <property type="entry name" value="STAS_dom_sf"/>
</dbReference>
<dbReference type="EMBL" id="VRMQ01000002">
    <property type="protein sequence ID" value="TXN16058.1"/>
    <property type="molecule type" value="Genomic_DNA"/>
</dbReference>
<evidence type="ECO:0000313" key="6">
    <source>
        <dbReference type="EMBL" id="NMU87931.1"/>
    </source>
</evidence>
<gene>
    <name evidence="3" type="ORF">ACX05_25765</name>
    <name evidence="7" type="ORF">AKG60_00820</name>
    <name evidence="8" type="ORF">EHC69_07875</name>
    <name evidence="9" type="ORF">FVP01_08805</name>
    <name evidence="6" type="ORF">HKB16_34350</name>
    <name evidence="5" type="ORF">HKB21_31435</name>
    <name evidence="2" type="ORF">I7278_14495</name>
    <name evidence="4" type="ORF">IB292_14055</name>
    <name evidence="10" type="ORF">M5598_08390</name>
    <name evidence="11" type="ORF">O1Q84_07515</name>
</gene>
<evidence type="ECO:0000313" key="18">
    <source>
        <dbReference type="Proteomes" id="UP000726777"/>
    </source>
</evidence>
<evidence type="ECO:0000313" key="15">
    <source>
        <dbReference type="Proteomes" id="UP000464718"/>
    </source>
</evidence>
<dbReference type="Proteomes" id="UP001163036">
    <property type="component" value="Chromosome 1"/>
</dbReference>
<dbReference type="EMBL" id="JABCLD010002361">
    <property type="protein sequence ID" value="NMU30125.1"/>
    <property type="molecule type" value="Genomic_DNA"/>
</dbReference>
<evidence type="ECO:0000313" key="12">
    <source>
        <dbReference type="Proteomes" id="UP000037697"/>
    </source>
</evidence>
<evidence type="ECO:0000313" key="4">
    <source>
        <dbReference type="EMBL" id="MCC3806172.1"/>
    </source>
</evidence>
<dbReference type="OMA" id="RINHAIP"/>
<evidence type="ECO:0000313" key="8">
    <source>
        <dbReference type="EMBL" id="QHH09295.1"/>
    </source>
</evidence>
<dbReference type="GeneID" id="1188983"/>
<dbReference type="Proteomes" id="UP000191946">
    <property type="component" value="Unassembled WGS sequence"/>
</dbReference>
<dbReference type="AlphaFoldDB" id="A0A072J5Y1"/>
<evidence type="ECO:0000313" key="17">
    <source>
        <dbReference type="Proteomes" id="UP000555836"/>
    </source>
</evidence>
<dbReference type="Proteomes" id="UP000726777">
    <property type="component" value="Unassembled WGS sequence"/>
</dbReference>
<dbReference type="InterPro" id="IPR002645">
    <property type="entry name" value="STAS_dom"/>
</dbReference>
<reference evidence="16 17" key="7">
    <citation type="submission" date="2020-04" db="EMBL/GenBank/DDBJ databases">
        <title>Whole-genome sequencing of Vibrio spp. from China reveals different genetic environments of blaCTX-M-14 among diverse lineages.</title>
        <authorList>
            <person name="Zheng Z."/>
            <person name="Ye L."/>
            <person name="Chen S."/>
        </authorList>
    </citation>
    <scope>NUCLEOTIDE SEQUENCE [LARGE SCALE GENOMIC DNA]</scope>
    <source>
        <strain evidence="6 16">Vb0551</strain>
        <strain evidence="5 17">Vb0574</strain>
    </source>
</reference>
<evidence type="ECO:0000313" key="2">
    <source>
        <dbReference type="EMBL" id="HAS6678022.1"/>
    </source>
</evidence>
<dbReference type="Proteomes" id="UP000518904">
    <property type="component" value="Unassembled WGS sequence"/>
</dbReference>
<dbReference type="EMBL" id="CP034298">
    <property type="protein sequence ID" value="QHH09295.1"/>
    <property type="molecule type" value="Genomic_DNA"/>
</dbReference>
<reference evidence="11" key="10">
    <citation type="submission" date="2022-12" db="EMBL/GenBank/DDBJ databases">
        <title>Vibrio parahaemolyticus become highly virulent by producing novel Tc toxins.</title>
        <authorList>
            <person name="Yang F."/>
            <person name="You Y."/>
            <person name="Lai Q."/>
            <person name="Xu L."/>
            <person name="Li F."/>
        </authorList>
    </citation>
    <scope>NUCLEOTIDE SEQUENCE</scope>
    <source>
        <strain evidence="11">Vp-HL-202005</strain>
    </source>
</reference>
<evidence type="ECO:0000313" key="10">
    <source>
        <dbReference type="EMBL" id="UYV25115.1"/>
    </source>
</evidence>
<dbReference type="EMBL" id="CP097355">
    <property type="protein sequence ID" value="UYV25115.1"/>
    <property type="molecule type" value="Genomic_DNA"/>
</dbReference>
<dbReference type="Pfam" id="PF01740">
    <property type="entry name" value="STAS"/>
    <property type="match status" value="1"/>
</dbReference>
<dbReference type="RefSeq" id="WP_005454817.1">
    <property type="nucleotide sequence ID" value="NZ_CABMHD010000004.1"/>
</dbReference>
<evidence type="ECO:0000313" key="13">
    <source>
        <dbReference type="Proteomes" id="UP000191946"/>
    </source>
</evidence>
<evidence type="ECO:0000313" key="3">
    <source>
        <dbReference type="EMBL" id="KOY19092.1"/>
    </source>
</evidence>
<dbReference type="EMBL" id="CP114194">
    <property type="protein sequence ID" value="WAT91660.1"/>
    <property type="molecule type" value="Genomic_DNA"/>
</dbReference>
<protein>
    <submittedName>
        <fullName evidence="3">Anti-anti-sigma factor</fullName>
    </submittedName>
    <submittedName>
        <fullName evidence="8">Anti-sigma factor antagonist</fullName>
    </submittedName>
    <submittedName>
        <fullName evidence="4">STAS domain-containing protein</fullName>
    </submittedName>
</protein>
<feature type="domain" description="STAS" evidence="1">
    <location>
        <begin position="2"/>
        <end position="94"/>
    </location>
</feature>
<evidence type="ECO:0000313" key="9">
    <source>
        <dbReference type="EMBL" id="TXN16058.1"/>
    </source>
</evidence>
<reference evidence="2" key="3">
    <citation type="journal article" date="2018" name="Genome Biol.">
        <title>SKESA: strategic k-mer extension for scrupulous assemblies.</title>
        <authorList>
            <person name="Souvorov A."/>
            <person name="Agarwala R."/>
            <person name="Lipman D.J."/>
        </authorList>
    </citation>
    <scope>NUCLEOTIDE SEQUENCE</scope>
    <source>
        <strain evidence="2">1930</strain>
    </source>
</reference>
<proteinExistence type="predicted"/>
<reference evidence="9 14" key="5">
    <citation type="submission" date="2019-08" db="EMBL/GenBank/DDBJ databases">
        <title>Emerging of two pre-pandemic pathogenic O4:KUT lineages of Vibrio parahaemolyticus in coastal eastern China.</title>
        <authorList>
            <person name="Yu H."/>
        </authorList>
    </citation>
    <scope>NUCLEOTIDE SEQUENCE [LARGE SCALE GENOMIC DNA]</scope>
    <source>
        <strain evidence="9 14">HZ17-383</strain>
    </source>
</reference>
<accession>A0A072J5Y1</accession>
<reference evidence="3 12" key="1">
    <citation type="submission" date="2015-07" db="EMBL/GenBank/DDBJ databases">
        <title>Foodborne Vibrio parahaemolyticus Isolates.</title>
        <authorList>
            <person name="Ronholm J."/>
            <person name="Petronella N."/>
            <person name="Kenwell R."/>
            <person name="Banerjee S."/>
        </authorList>
    </citation>
    <scope>NUCLEOTIDE SEQUENCE [LARGE SCALE GENOMIC DNA]</scope>
    <source>
        <strain evidence="3 12">HS-06-05</strain>
    </source>
</reference>
<organism evidence="4 18">
    <name type="scientific">Vibrio parahaemolyticus</name>
    <dbReference type="NCBI Taxonomy" id="670"/>
    <lineage>
        <taxon>Bacteria</taxon>
        <taxon>Pseudomonadati</taxon>
        <taxon>Pseudomonadota</taxon>
        <taxon>Gammaproteobacteria</taxon>
        <taxon>Vibrionales</taxon>
        <taxon>Vibrionaceae</taxon>
        <taxon>Vibrio</taxon>
    </lineage>
</organism>
<dbReference type="Proteomes" id="UP001156560">
    <property type="component" value="Chromosome 1"/>
</dbReference>
<sequence length="106" mass="12144">MELRKLEITQDKLAIEIFGDLDANGCRQAQHHIDEVIHNNHHKEVEINLQHVQFLDSSGIGAIVYLYKRLVERERSMSIENVSGQPLEIMSLLRINHAIPVNSKGH</sequence>
<reference evidence="10" key="9">
    <citation type="submission" date="2022-05" db="EMBL/GenBank/DDBJ databases">
        <title>Megaplasmid of Vibrio parahaemolyticus.</title>
        <authorList>
            <person name="Strauch E."/>
            <person name="Borowiak M."/>
        </authorList>
    </citation>
    <scope>NUCLEOTIDE SEQUENCE</scope>
    <source>
        <strain evidence="10">16-VB00198</strain>
    </source>
</reference>
<dbReference type="Proteomes" id="UP000464718">
    <property type="component" value="Chromosome i"/>
</dbReference>
<evidence type="ECO:0000313" key="11">
    <source>
        <dbReference type="EMBL" id="WAT91660.1"/>
    </source>
</evidence>
<evidence type="ECO:0000313" key="7">
    <source>
        <dbReference type="EMBL" id="OQK04611.1"/>
    </source>
</evidence>
<dbReference type="Proteomes" id="UP000555836">
    <property type="component" value="Unassembled WGS sequence"/>
</dbReference>
<evidence type="ECO:0000313" key="16">
    <source>
        <dbReference type="Proteomes" id="UP000518904"/>
    </source>
</evidence>
<dbReference type="CDD" id="cd07043">
    <property type="entry name" value="STAS_anti-anti-sigma_factors"/>
    <property type="match status" value="1"/>
</dbReference>
<dbReference type="PROSITE" id="PS50801">
    <property type="entry name" value="STAS"/>
    <property type="match status" value="1"/>
</dbReference>
<dbReference type="EMBL" id="JACVHL010000013">
    <property type="protein sequence ID" value="MCC3806172.1"/>
    <property type="molecule type" value="Genomic_DNA"/>
</dbReference>
<name>A0A072J5Y1_VIBPH</name>
<dbReference type="EMBL" id="DACQKT010000006">
    <property type="protein sequence ID" value="HAS6678022.1"/>
    <property type="molecule type" value="Genomic_DNA"/>
</dbReference>
<dbReference type="EMBL" id="LIRS01000154">
    <property type="protein sequence ID" value="KOY19092.1"/>
    <property type="molecule type" value="Genomic_DNA"/>
</dbReference>
<dbReference type="Gene3D" id="3.30.750.24">
    <property type="entry name" value="STAS domain"/>
    <property type="match status" value="1"/>
</dbReference>
<keyword evidence="13" id="KW-1185">Reference proteome</keyword>
<dbReference type="SUPFAM" id="SSF52091">
    <property type="entry name" value="SpoIIaa-like"/>
    <property type="match status" value="1"/>
</dbReference>